<comment type="caution">
    <text evidence="1">The sequence shown here is derived from an EMBL/GenBank/DDBJ whole genome shotgun (WGS) entry which is preliminary data.</text>
</comment>
<name>A0A3M7Q2C6_BRAPC</name>
<keyword evidence="2" id="KW-1185">Reference proteome</keyword>
<protein>
    <submittedName>
        <fullName evidence="1">Uncharacterized protein</fullName>
    </submittedName>
</protein>
<accession>A0A3M7Q2C6</accession>
<dbReference type="AlphaFoldDB" id="A0A3M7Q2C6"/>
<evidence type="ECO:0000313" key="1">
    <source>
        <dbReference type="EMBL" id="RNA05309.1"/>
    </source>
</evidence>
<reference evidence="1 2" key="1">
    <citation type="journal article" date="2018" name="Sci. Rep.">
        <title>Genomic signatures of local adaptation to the degree of environmental predictability in rotifers.</title>
        <authorList>
            <person name="Franch-Gras L."/>
            <person name="Hahn C."/>
            <person name="Garcia-Roger E.M."/>
            <person name="Carmona M.J."/>
            <person name="Serra M."/>
            <person name="Gomez A."/>
        </authorList>
    </citation>
    <scope>NUCLEOTIDE SEQUENCE [LARGE SCALE GENOMIC DNA]</scope>
    <source>
        <strain evidence="1">HYR1</strain>
    </source>
</reference>
<sequence>MLLKHIKSESSIKLDPKHINLYKFDIGVEFSHKNPFDFSFHVIYVLFTFSKKCICFSHILMTCHYLSNTGFHFDLFRLMGHVTIVENGIKMTIFTKFSVQFSFDRFVFLYINIYEKWNDMDKIERWRRDKS</sequence>
<evidence type="ECO:0000313" key="2">
    <source>
        <dbReference type="Proteomes" id="UP000276133"/>
    </source>
</evidence>
<dbReference type="Proteomes" id="UP000276133">
    <property type="component" value="Unassembled WGS sequence"/>
</dbReference>
<gene>
    <name evidence="1" type="ORF">BpHYR1_035702</name>
</gene>
<proteinExistence type="predicted"/>
<organism evidence="1 2">
    <name type="scientific">Brachionus plicatilis</name>
    <name type="common">Marine rotifer</name>
    <name type="synonym">Brachionus muelleri</name>
    <dbReference type="NCBI Taxonomy" id="10195"/>
    <lineage>
        <taxon>Eukaryota</taxon>
        <taxon>Metazoa</taxon>
        <taxon>Spiralia</taxon>
        <taxon>Gnathifera</taxon>
        <taxon>Rotifera</taxon>
        <taxon>Eurotatoria</taxon>
        <taxon>Monogononta</taxon>
        <taxon>Pseudotrocha</taxon>
        <taxon>Ploima</taxon>
        <taxon>Brachionidae</taxon>
        <taxon>Brachionus</taxon>
    </lineage>
</organism>
<dbReference type="EMBL" id="REGN01007778">
    <property type="protein sequence ID" value="RNA05309.1"/>
    <property type="molecule type" value="Genomic_DNA"/>
</dbReference>